<feature type="transmembrane region" description="Helical" evidence="1">
    <location>
        <begin position="48"/>
        <end position="69"/>
    </location>
</feature>
<keyword evidence="1" id="KW-0812">Transmembrane</keyword>
<gene>
    <name evidence="2" type="ORF">CSSPJE1EN1_LOCUS6683</name>
</gene>
<dbReference type="SUPFAM" id="SSF56322">
    <property type="entry name" value="ADC synthase"/>
    <property type="match status" value="1"/>
</dbReference>
<dbReference type="InterPro" id="IPR005801">
    <property type="entry name" value="ADC_synthase"/>
</dbReference>
<protein>
    <submittedName>
        <fullName evidence="2">Uncharacterized protein</fullName>
    </submittedName>
</protein>
<keyword evidence="3" id="KW-1185">Reference proteome</keyword>
<evidence type="ECO:0000313" key="3">
    <source>
        <dbReference type="Proteomes" id="UP001497444"/>
    </source>
</evidence>
<dbReference type="EMBL" id="OZ020108">
    <property type="protein sequence ID" value="CAK9261205.1"/>
    <property type="molecule type" value="Genomic_DNA"/>
</dbReference>
<evidence type="ECO:0000313" key="2">
    <source>
        <dbReference type="EMBL" id="CAK9261205.1"/>
    </source>
</evidence>
<keyword evidence="1" id="KW-0472">Membrane</keyword>
<keyword evidence="1" id="KW-1133">Transmembrane helix</keyword>
<organism evidence="2 3">
    <name type="scientific">Sphagnum jensenii</name>
    <dbReference type="NCBI Taxonomy" id="128206"/>
    <lineage>
        <taxon>Eukaryota</taxon>
        <taxon>Viridiplantae</taxon>
        <taxon>Streptophyta</taxon>
        <taxon>Embryophyta</taxon>
        <taxon>Bryophyta</taxon>
        <taxon>Sphagnophytina</taxon>
        <taxon>Sphagnopsida</taxon>
        <taxon>Sphagnales</taxon>
        <taxon>Sphagnaceae</taxon>
        <taxon>Sphagnum</taxon>
    </lineage>
</organism>
<name>A0ABP0W6M0_9BRYO</name>
<dbReference type="PANTHER" id="PTHR11236">
    <property type="entry name" value="AMINOBENZOATE/ANTHRANILATE SYNTHASE"/>
    <property type="match status" value="1"/>
</dbReference>
<accession>A0ABP0W6M0</accession>
<dbReference type="PANTHER" id="PTHR11236:SF9">
    <property type="entry name" value="ANTHRANILATE SYNTHASE COMPONENT 1"/>
    <property type="match status" value="1"/>
</dbReference>
<evidence type="ECO:0000256" key="1">
    <source>
        <dbReference type="SAM" id="Phobius"/>
    </source>
</evidence>
<reference evidence="2" key="1">
    <citation type="submission" date="2024-02" db="EMBL/GenBank/DDBJ databases">
        <authorList>
            <consortium name="ELIXIR-Norway"/>
            <consortium name="Elixir Norway"/>
        </authorList>
    </citation>
    <scope>NUCLEOTIDE SEQUENCE</scope>
</reference>
<proteinExistence type="predicted"/>
<dbReference type="Gene3D" id="3.60.120.10">
    <property type="entry name" value="Anthranilate synthase"/>
    <property type="match status" value="1"/>
</dbReference>
<dbReference type="InterPro" id="IPR019999">
    <property type="entry name" value="Anth_synth_I-like"/>
</dbReference>
<dbReference type="Proteomes" id="UP001497444">
    <property type="component" value="Chromosome 13"/>
</dbReference>
<sequence>MTLRYTEKKKLPFSAVPDDDEHLPDIHLGLYNDVLVFDHVSKVLLPPVAFLSLILLLYLLVVVVVYAIGVCNWAHIDQFYTPEHTYKDGKCGLNLLLAHLQAVGGLKLPSGSVDMSISQYGHNLAVYNFSYEQFKDAILKVKEHIFAGDIFQMVLSQCFERGGGEGFIACGYSWPHPIILGKNAGQSGE</sequence>